<sequence>MSRRRRFGFGGSYYPSRYYAGPPARRYVGGPVAYPARYSRYGGGYAGGVVPGGYSRGVVPGGYSQAMVPGSFGGVRHSGYSYGYAYVPGYLTGARQLMPLHSGAVSFHFSFSLFLFLLSSDRGTLVPAFITPLLALPRYFTGSGVTW</sequence>
<accession>A0A6A5JWZ0</accession>
<protein>
    <submittedName>
        <fullName evidence="1">Uncharacterized protein</fullName>
    </submittedName>
</protein>
<evidence type="ECO:0000313" key="2">
    <source>
        <dbReference type="Proteomes" id="UP000800040"/>
    </source>
</evidence>
<dbReference type="AlphaFoldDB" id="A0A6A5JWZ0"/>
<dbReference type="EMBL" id="ML975457">
    <property type="protein sequence ID" value="KAF1829225.1"/>
    <property type="molecule type" value="Genomic_DNA"/>
</dbReference>
<name>A0A6A5JWZ0_9PLEO</name>
<keyword evidence="2" id="KW-1185">Reference proteome</keyword>
<organism evidence="1 2">
    <name type="scientific">Decorospora gaudefroyi</name>
    <dbReference type="NCBI Taxonomy" id="184978"/>
    <lineage>
        <taxon>Eukaryota</taxon>
        <taxon>Fungi</taxon>
        <taxon>Dikarya</taxon>
        <taxon>Ascomycota</taxon>
        <taxon>Pezizomycotina</taxon>
        <taxon>Dothideomycetes</taxon>
        <taxon>Pleosporomycetidae</taxon>
        <taxon>Pleosporales</taxon>
        <taxon>Pleosporineae</taxon>
        <taxon>Pleosporaceae</taxon>
        <taxon>Decorospora</taxon>
    </lineage>
</organism>
<gene>
    <name evidence="1" type="ORF">BDW02DRAFT_177506</name>
</gene>
<dbReference type="Proteomes" id="UP000800040">
    <property type="component" value="Unassembled WGS sequence"/>
</dbReference>
<reference evidence="1" key="1">
    <citation type="submission" date="2020-01" db="EMBL/GenBank/DDBJ databases">
        <authorList>
            <consortium name="DOE Joint Genome Institute"/>
            <person name="Haridas S."/>
            <person name="Albert R."/>
            <person name="Binder M."/>
            <person name="Bloem J."/>
            <person name="Labutti K."/>
            <person name="Salamov A."/>
            <person name="Andreopoulos B."/>
            <person name="Baker S.E."/>
            <person name="Barry K."/>
            <person name="Bills G."/>
            <person name="Bluhm B.H."/>
            <person name="Cannon C."/>
            <person name="Castanera R."/>
            <person name="Culley D.E."/>
            <person name="Daum C."/>
            <person name="Ezra D."/>
            <person name="Gonzalez J.B."/>
            <person name="Henrissat B."/>
            <person name="Kuo A."/>
            <person name="Liang C."/>
            <person name="Lipzen A."/>
            <person name="Lutzoni F."/>
            <person name="Magnuson J."/>
            <person name="Mondo S."/>
            <person name="Nolan M."/>
            <person name="Ohm R."/>
            <person name="Pangilinan J."/>
            <person name="Park H.-J."/>
            <person name="Ramirez L."/>
            <person name="Alfaro M."/>
            <person name="Sun H."/>
            <person name="Tritt A."/>
            <person name="Yoshinaga Y."/>
            <person name="Zwiers L.-H."/>
            <person name="Turgeon B.G."/>
            <person name="Goodwin S.B."/>
            <person name="Spatafora J.W."/>
            <person name="Crous P.W."/>
            <person name="Grigoriev I.V."/>
        </authorList>
    </citation>
    <scope>NUCLEOTIDE SEQUENCE</scope>
    <source>
        <strain evidence="1">P77</strain>
    </source>
</reference>
<dbReference type="OrthoDB" id="10439652at2759"/>
<evidence type="ECO:0000313" key="1">
    <source>
        <dbReference type="EMBL" id="KAF1829225.1"/>
    </source>
</evidence>
<proteinExistence type="predicted"/>